<comment type="caution">
    <text evidence="2">The sequence shown here is derived from an EMBL/GenBank/DDBJ whole genome shotgun (WGS) entry which is preliminary data.</text>
</comment>
<dbReference type="InterPro" id="IPR010730">
    <property type="entry name" value="HET"/>
</dbReference>
<keyword evidence="3" id="KW-1185">Reference proteome</keyword>
<evidence type="ECO:0000313" key="3">
    <source>
        <dbReference type="Proteomes" id="UP001265746"/>
    </source>
</evidence>
<dbReference type="PANTHER" id="PTHR24148">
    <property type="entry name" value="ANKYRIN REPEAT DOMAIN-CONTAINING PROTEIN 39 HOMOLOG-RELATED"/>
    <property type="match status" value="1"/>
</dbReference>
<evidence type="ECO:0000259" key="1">
    <source>
        <dbReference type="Pfam" id="PF06985"/>
    </source>
</evidence>
<accession>A0AAD9S9W5</accession>
<name>A0AAD9S9W5_PHOAM</name>
<proteinExistence type="predicted"/>
<dbReference type="PANTHER" id="PTHR24148:SF64">
    <property type="entry name" value="HETEROKARYON INCOMPATIBILITY DOMAIN-CONTAINING PROTEIN"/>
    <property type="match status" value="1"/>
</dbReference>
<gene>
    <name evidence="2" type="ORF">N8I77_009611</name>
</gene>
<dbReference type="Proteomes" id="UP001265746">
    <property type="component" value="Unassembled WGS sequence"/>
</dbReference>
<dbReference type="InterPro" id="IPR052895">
    <property type="entry name" value="HetReg/Transcr_Mod"/>
</dbReference>
<evidence type="ECO:0000313" key="2">
    <source>
        <dbReference type="EMBL" id="KAK2603131.1"/>
    </source>
</evidence>
<reference evidence="2" key="1">
    <citation type="submission" date="2023-06" db="EMBL/GenBank/DDBJ databases">
        <authorList>
            <person name="Noh H."/>
        </authorList>
    </citation>
    <scope>NUCLEOTIDE SEQUENCE</scope>
    <source>
        <strain evidence="2">DUCC20226</strain>
    </source>
</reference>
<feature type="domain" description="Heterokaryon incompatibility" evidence="1">
    <location>
        <begin position="34"/>
        <end position="126"/>
    </location>
</feature>
<protein>
    <recommendedName>
        <fullName evidence="1">Heterokaryon incompatibility domain-containing protein</fullName>
    </recommendedName>
</protein>
<organism evidence="2 3">
    <name type="scientific">Phomopsis amygdali</name>
    <name type="common">Fusicoccum amygdali</name>
    <dbReference type="NCBI Taxonomy" id="1214568"/>
    <lineage>
        <taxon>Eukaryota</taxon>
        <taxon>Fungi</taxon>
        <taxon>Dikarya</taxon>
        <taxon>Ascomycota</taxon>
        <taxon>Pezizomycotina</taxon>
        <taxon>Sordariomycetes</taxon>
        <taxon>Sordariomycetidae</taxon>
        <taxon>Diaporthales</taxon>
        <taxon>Diaporthaceae</taxon>
        <taxon>Diaporthe</taxon>
    </lineage>
</organism>
<sequence length="612" mass="69114">MVVAENRQLDIFIGKRDRVTCRLITAPLRDCPPYTALTYVWGKATNPVSIQVDYHDSQATISLALALRCIPQHWKFKYPSRALGELRVWADAVCINQHDLVERAQKLQLMDLIYQRRDGHLINTELRLVQKEVEVFSPLRETEIRRQSATSSIFQEIVLVQEALLICKSSCTSPTDAIDRVFCWFDLLELCDLSPPSFISPGHWQSLISGSGLSRVTLTGHFDTWKRRRMEFPVVSLAATDPKDHVYSLLGVTGIDIRVDYSDRTSVARVFHDATTAWLKDYASQKEDKAAQVAVSGMKELWFLGLAGLRPDCNDNSCMNFSSWAPNFPHFHHDRSDYVFFTKVNADDGVFSDAQCLETSYIQDSSLFVTGLVIDSVRETYPQHASEFSELRPRRCLLRDLFELLCWSDLLNSILNARLHVSDPSSFEYLAFACAFVWAVLGGGFQYRTAIERLVLRLDTETGLLQSLRETFLDLEEGSEEDYEDKGVWDLARNPSSWLQDLVECEVTGEVPKENRLASCTQRMMTYIGTDGLDDCSLLRTSRGYFGLASKKAIMRGDFVCALKGYDSVASLRENGDHFLYVGDTKVQGMMEGQAAKLLKGGLAGVQQLELG</sequence>
<dbReference type="Pfam" id="PF06985">
    <property type="entry name" value="HET"/>
    <property type="match status" value="1"/>
</dbReference>
<dbReference type="AlphaFoldDB" id="A0AAD9S9W5"/>
<dbReference type="EMBL" id="JAUJFL010000005">
    <property type="protein sequence ID" value="KAK2603131.1"/>
    <property type="molecule type" value="Genomic_DNA"/>
</dbReference>